<organism evidence="1 2">
    <name type="scientific">Hydra vulgaris</name>
    <name type="common">Hydra</name>
    <name type="synonym">Hydra attenuata</name>
    <dbReference type="NCBI Taxonomy" id="6087"/>
    <lineage>
        <taxon>Eukaryota</taxon>
        <taxon>Metazoa</taxon>
        <taxon>Cnidaria</taxon>
        <taxon>Hydrozoa</taxon>
        <taxon>Hydroidolina</taxon>
        <taxon>Anthoathecata</taxon>
        <taxon>Aplanulata</taxon>
        <taxon>Hydridae</taxon>
        <taxon>Hydra</taxon>
    </lineage>
</organism>
<proteinExistence type="predicted"/>
<protein>
    <submittedName>
        <fullName evidence="2">Uncharacterized protein LOC136092325 isoform X1</fullName>
    </submittedName>
</protein>
<dbReference type="GeneID" id="136092325"/>
<accession>A0ABM4DP57</accession>
<gene>
    <name evidence="2" type="primary">LOC136092325</name>
</gene>
<reference evidence="2" key="1">
    <citation type="submission" date="2025-08" db="UniProtKB">
        <authorList>
            <consortium name="RefSeq"/>
        </authorList>
    </citation>
    <scope>IDENTIFICATION</scope>
</reference>
<name>A0ABM4DP57_HYDVU</name>
<keyword evidence="1" id="KW-1185">Reference proteome</keyword>
<dbReference type="RefSeq" id="XP_065676365.1">
    <property type="nucleotide sequence ID" value="XM_065820293.1"/>
</dbReference>
<evidence type="ECO:0000313" key="2">
    <source>
        <dbReference type="RefSeq" id="XP_065676365.1"/>
    </source>
</evidence>
<sequence>MDVAMKSSDLSDYDDITDTSIDESEDFINVQVSEKNTTYICNSIEEASQCLVLDNEQNSILGLQDNMCIYICDSVEEADLCLQNYEIYNSVRYAAFSTPKNFGNTDMHADKHKVLWEISSDFYKTPYIVLSIKRFDCHHGFDRNSSKKQKYVKAKESQVAILTI</sequence>
<dbReference type="Proteomes" id="UP001652625">
    <property type="component" value="Chromosome 15"/>
</dbReference>
<evidence type="ECO:0000313" key="1">
    <source>
        <dbReference type="Proteomes" id="UP001652625"/>
    </source>
</evidence>